<evidence type="ECO:0000256" key="1">
    <source>
        <dbReference type="SAM" id="Phobius"/>
    </source>
</evidence>
<dbReference type="Proteomes" id="UP000276215">
    <property type="component" value="Unassembled WGS sequence"/>
</dbReference>
<protein>
    <submittedName>
        <fullName evidence="2">Uncharacterized protein</fullName>
    </submittedName>
</protein>
<accession>A0A3N4JTZ5</accession>
<feature type="transmembrane region" description="Helical" evidence="1">
    <location>
        <begin position="21"/>
        <end position="47"/>
    </location>
</feature>
<keyword evidence="1" id="KW-0472">Membrane</keyword>
<name>A0A3N4JTZ5_9PEZI</name>
<keyword evidence="1" id="KW-0812">Transmembrane</keyword>
<dbReference type="EMBL" id="ML120381">
    <property type="protein sequence ID" value="RPB00312.1"/>
    <property type="molecule type" value="Genomic_DNA"/>
</dbReference>
<evidence type="ECO:0000313" key="2">
    <source>
        <dbReference type="EMBL" id="RPB00312.1"/>
    </source>
</evidence>
<sequence>MFCGGIVRRCLFSWRERNARVFTLACAFVFSLDVFISPVYFRLSLFFSRSSSFLSRSSVNQIKFIKSIHRLSLSIYFLLSFTHLVLRSCYSSVSYIHILLVYVVTPKLIPLCVKPCCVKIVVRIYQKENVGGGAGFELVEVLVSFKSGATRCLI</sequence>
<dbReference type="AlphaFoldDB" id="A0A3N4JTZ5"/>
<organism evidence="2 3">
    <name type="scientific">Choiromyces venosus 120613-1</name>
    <dbReference type="NCBI Taxonomy" id="1336337"/>
    <lineage>
        <taxon>Eukaryota</taxon>
        <taxon>Fungi</taxon>
        <taxon>Dikarya</taxon>
        <taxon>Ascomycota</taxon>
        <taxon>Pezizomycotina</taxon>
        <taxon>Pezizomycetes</taxon>
        <taxon>Pezizales</taxon>
        <taxon>Tuberaceae</taxon>
        <taxon>Choiromyces</taxon>
    </lineage>
</organism>
<reference evidence="2 3" key="1">
    <citation type="journal article" date="2018" name="Nat. Ecol. Evol.">
        <title>Pezizomycetes genomes reveal the molecular basis of ectomycorrhizal truffle lifestyle.</title>
        <authorList>
            <person name="Murat C."/>
            <person name="Payen T."/>
            <person name="Noel B."/>
            <person name="Kuo A."/>
            <person name="Morin E."/>
            <person name="Chen J."/>
            <person name="Kohler A."/>
            <person name="Krizsan K."/>
            <person name="Balestrini R."/>
            <person name="Da Silva C."/>
            <person name="Montanini B."/>
            <person name="Hainaut M."/>
            <person name="Levati E."/>
            <person name="Barry K.W."/>
            <person name="Belfiori B."/>
            <person name="Cichocki N."/>
            <person name="Clum A."/>
            <person name="Dockter R.B."/>
            <person name="Fauchery L."/>
            <person name="Guy J."/>
            <person name="Iotti M."/>
            <person name="Le Tacon F."/>
            <person name="Lindquist E.A."/>
            <person name="Lipzen A."/>
            <person name="Malagnac F."/>
            <person name="Mello A."/>
            <person name="Molinier V."/>
            <person name="Miyauchi S."/>
            <person name="Poulain J."/>
            <person name="Riccioni C."/>
            <person name="Rubini A."/>
            <person name="Sitrit Y."/>
            <person name="Splivallo R."/>
            <person name="Traeger S."/>
            <person name="Wang M."/>
            <person name="Zifcakova L."/>
            <person name="Wipf D."/>
            <person name="Zambonelli A."/>
            <person name="Paolocci F."/>
            <person name="Nowrousian M."/>
            <person name="Ottonello S."/>
            <person name="Baldrian P."/>
            <person name="Spatafora J.W."/>
            <person name="Henrissat B."/>
            <person name="Nagy L.G."/>
            <person name="Aury J.M."/>
            <person name="Wincker P."/>
            <person name="Grigoriev I.V."/>
            <person name="Bonfante P."/>
            <person name="Martin F.M."/>
        </authorList>
    </citation>
    <scope>NUCLEOTIDE SEQUENCE [LARGE SCALE GENOMIC DNA]</scope>
    <source>
        <strain evidence="2 3">120613-1</strain>
    </source>
</reference>
<keyword evidence="1" id="KW-1133">Transmembrane helix</keyword>
<keyword evidence="3" id="KW-1185">Reference proteome</keyword>
<gene>
    <name evidence="2" type="ORF">L873DRAFT_824130</name>
</gene>
<proteinExistence type="predicted"/>
<evidence type="ECO:0000313" key="3">
    <source>
        <dbReference type="Proteomes" id="UP000276215"/>
    </source>
</evidence>